<evidence type="ECO:0000313" key="3">
    <source>
        <dbReference type="Proteomes" id="UP001151071"/>
    </source>
</evidence>
<reference evidence="2" key="1">
    <citation type="submission" date="2022-12" db="EMBL/GenBank/DDBJ databases">
        <title>Draft genome sequence of the thermophilic strain Brevibacillus thermoruber HT42, isolated from Los Humeros, Puebla, Mexico, with biotechnological potential.</title>
        <authorList>
            <person name="Lara Sanchez J."/>
            <person name="Solis Palacios R."/>
            <person name="Bustos Baena A.S."/>
            <person name="Ruz Baez A.E."/>
            <person name="Espinosa Luna G."/>
            <person name="Oliart Ros R.M."/>
        </authorList>
    </citation>
    <scope>NUCLEOTIDE SEQUENCE</scope>
    <source>
        <strain evidence="2">HT42</strain>
    </source>
</reference>
<name>A0A9X3TTT7_9BACL</name>
<comment type="caution">
    <text evidence="2">The sequence shown here is derived from an EMBL/GenBank/DDBJ whole genome shotgun (WGS) entry which is preliminary data.</text>
</comment>
<evidence type="ECO:0000256" key="1">
    <source>
        <dbReference type="SAM" id="Phobius"/>
    </source>
</evidence>
<feature type="non-terminal residue" evidence="2">
    <location>
        <position position="1"/>
    </location>
</feature>
<sequence>RLPLRGTEGGILTEGNFTHKYGLDPKLPVSLMICVPVYNFIFFEHVGNSENKRRTRLTRIVGNGKKAGALRKRACLAVKGKW</sequence>
<gene>
    <name evidence="2" type="ORF">O3V59_18095</name>
</gene>
<dbReference type="EMBL" id="JAPYYP010000029">
    <property type="protein sequence ID" value="MDA5110274.1"/>
    <property type="molecule type" value="Genomic_DNA"/>
</dbReference>
<keyword evidence="1" id="KW-0472">Membrane</keyword>
<keyword evidence="1" id="KW-0812">Transmembrane</keyword>
<keyword evidence="3" id="KW-1185">Reference proteome</keyword>
<evidence type="ECO:0000313" key="2">
    <source>
        <dbReference type="EMBL" id="MDA5110274.1"/>
    </source>
</evidence>
<dbReference type="AlphaFoldDB" id="A0A9X3TTT7"/>
<dbReference type="RefSeq" id="WP_271140678.1">
    <property type="nucleotide sequence ID" value="NZ_JAPYYP010000029.1"/>
</dbReference>
<proteinExistence type="predicted"/>
<feature type="transmembrane region" description="Helical" evidence="1">
    <location>
        <begin position="27"/>
        <end position="46"/>
    </location>
</feature>
<dbReference type="Proteomes" id="UP001151071">
    <property type="component" value="Unassembled WGS sequence"/>
</dbReference>
<keyword evidence="1" id="KW-1133">Transmembrane helix</keyword>
<protein>
    <submittedName>
        <fullName evidence="2">Uncharacterized protein</fullName>
    </submittedName>
</protein>
<accession>A0A9X3TTT7</accession>
<organism evidence="2 3">
    <name type="scientific">Brevibacillus thermoruber</name>
    <dbReference type="NCBI Taxonomy" id="33942"/>
    <lineage>
        <taxon>Bacteria</taxon>
        <taxon>Bacillati</taxon>
        <taxon>Bacillota</taxon>
        <taxon>Bacilli</taxon>
        <taxon>Bacillales</taxon>
        <taxon>Paenibacillaceae</taxon>
        <taxon>Brevibacillus</taxon>
    </lineage>
</organism>